<evidence type="ECO:0000313" key="6">
    <source>
        <dbReference type="EMBL" id="GLI27690.1"/>
    </source>
</evidence>
<reference evidence="6" key="1">
    <citation type="submission" date="2022-12" db="EMBL/GenBank/DDBJ databases">
        <title>Reference genome sequencing for broad-spectrum identification of bacterial and archaeal isolates by mass spectrometry.</title>
        <authorList>
            <person name="Sekiguchi Y."/>
            <person name="Tourlousse D.M."/>
        </authorList>
    </citation>
    <scope>NUCLEOTIDE SEQUENCE</scope>
    <source>
        <strain evidence="6">14</strain>
    </source>
</reference>
<accession>A0A9W6FPP9</accession>
<comment type="similarity">
    <text evidence="1 3 4">Belongs to the glutamine synthetase family.</text>
</comment>
<dbReference type="Gene3D" id="3.10.20.70">
    <property type="entry name" value="Glutamine synthetase, N-terminal domain"/>
    <property type="match status" value="1"/>
</dbReference>
<evidence type="ECO:0000256" key="2">
    <source>
        <dbReference type="ARBA" id="ARBA00022598"/>
    </source>
</evidence>
<dbReference type="InterPro" id="IPR008146">
    <property type="entry name" value="Gln_synth_cat_dom"/>
</dbReference>
<dbReference type="PROSITE" id="PS51987">
    <property type="entry name" value="GS_CATALYTIC"/>
    <property type="match status" value="1"/>
</dbReference>
<dbReference type="GO" id="GO:0006542">
    <property type="term" value="P:glutamine biosynthetic process"/>
    <property type="evidence" value="ECO:0007669"/>
    <property type="project" value="InterPro"/>
</dbReference>
<evidence type="ECO:0000256" key="1">
    <source>
        <dbReference type="ARBA" id="ARBA00009897"/>
    </source>
</evidence>
<dbReference type="GO" id="GO:0004356">
    <property type="term" value="F:glutamine synthetase activity"/>
    <property type="evidence" value="ECO:0007669"/>
    <property type="project" value="InterPro"/>
</dbReference>
<dbReference type="PANTHER" id="PTHR43785">
    <property type="entry name" value="GAMMA-GLUTAMYLPUTRESCINE SYNTHETASE"/>
    <property type="match status" value="1"/>
</dbReference>
<evidence type="ECO:0000256" key="3">
    <source>
        <dbReference type="PROSITE-ProRule" id="PRU01331"/>
    </source>
</evidence>
<gene>
    <name evidence="6" type="ORF">ARHIZOSPH14_19320</name>
</gene>
<dbReference type="SMART" id="SM01230">
    <property type="entry name" value="Gln-synt_C"/>
    <property type="match status" value="1"/>
</dbReference>
<dbReference type="InterPro" id="IPR036651">
    <property type="entry name" value="Gln_synt_N_sf"/>
</dbReference>
<dbReference type="Proteomes" id="UP001144396">
    <property type="component" value="Unassembled WGS sequence"/>
</dbReference>
<dbReference type="EMBL" id="BSDP01000001">
    <property type="protein sequence ID" value="GLI27690.1"/>
    <property type="molecule type" value="Genomic_DNA"/>
</dbReference>
<protein>
    <submittedName>
        <fullName evidence="6">Glutamine synthetase</fullName>
    </submittedName>
</protein>
<evidence type="ECO:0000313" key="7">
    <source>
        <dbReference type="Proteomes" id="UP001144396"/>
    </source>
</evidence>
<name>A0A9W6FPP9_9MICO</name>
<evidence type="ECO:0000259" key="5">
    <source>
        <dbReference type="PROSITE" id="PS51987"/>
    </source>
</evidence>
<feature type="domain" description="GS catalytic" evidence="5">
    <location>
        <begin position="108"/>
        <end position="459"/>
    </location>
</feature>
<dbReference type="InterPro" id="IPR014746">
    <property type="entry name" value="Gln_synth/guanido_kin_cat_dom"/>
</dbReference>
<keyword evidence="2" id="KW-0436">Ligase</keyword>
<proteinExistence type="inferred from homology"/>
<dbReference type="Gene3D" id="3.30.590.10">
    <property type="entry name" value="Glutamine synthetase/guanido kinase, catalytic domain"/>
    <property type="match status" value="1"/>
</dbReference>
<dbReference type="AlphaFoldDB" id="A0A9W6FPP9"/>
<keyword evidence="7" id="KW-1185">Reference proteome</keyword>
<dbReference type="PANTHER" id="PTHR43785:SF12">
    <property type="entry name" value="TYPE-1 GLUTAMINE SYNTHETASE 2"/>
    <property type="match status" value="1"/>
</dbReference>
<dbReference type="Pfam" id="PF00120">
    <property type="entry name" value="Gln-synt_C"/>
    <property type="match status" value="1"/>
</dbReference>
<dbReference type="RefSeq" id="WP_281884445.1">
    <property type="nucleotide sequence ID" value="NZ_BSDP01000001.1"/>
</dbReference>
<sequence length="459" mass="48883">MSAPIGIEGVHALMVTHVDNAGISRVKVLPGRRLDTADESGVSISNSVGMLFSVDDHLNSTPEIDAIVGDLRGIADLTALAMVDAGVGLAWAPADLRALDGSEHPTCQRSALKRVVSAAEDDGLAFRIGFELEFTVFRTPGDDREDRATVAADPVAVVPEYANDGPAYATRALLDVEPWLLATMAALDAAGVPVEQVHPEFGDGQIEIALAPREPLRAVDELVLARIVILRTAAQHGLLVSFAPVPVAGGPSGGCHVHLSARHEGRALMFDPDAPHGFTPEAGMMIAGILDRLEEGLALHGGSVLSFDRLQPNHWAGAYRCWGPANREAAIRVVEGQAGHEAEQQNLEFKCADAAANPYLSVAALLASALDGIARRADLPEPVLVDPSTLTDEERDDRGIRRLPADLGAALELLDSSQFFHDVFGTTLLDAYVASRRHEWVAYGGLDTAAVAEIVRWRY</sequence>
<organism evidence="6 7">
    <name type="scientific">Agromyces rhizosphaerae</name>
    <dbReference type="NCBI Taxonomy" id="88374"/>
    <lineage>
        <taxon>Bacteria</taxon>
        <taxon>Bacillati</taxon>
        <taxon>Actinomycetota</taxon>
        <taxon>Actinomycetes</taxon>
        <taxon>Micrococcales</taxon>
        <taxon>Microbacteriaceae</taxon>
        <taxon>Agromyces</taxon>
    </lineage>
</organism>
<comment type="caution">
    <text evidence="6">The sequence shown here is derived from an EMBL/GenBank/DDBJ whole genome shotgun (WGS) entry which is preliminary data.</text>
</comment>
<dbReference type="SUPFAM" id="SSF55931">
    <property type="entry name" value="Glutamine synthetase/guanido kinase"/>
    <property type="match status" value="1"/>
</dbReference>
<evidence type="ECO:0000256" key="4">
    <source>
        <dbReference type="RuleBase" id="RU000384"/>
    </source>
</evidence>